<protein>
    <submittedName>
        <fullName evidence="2 3">Uncharacterized protein</fullName>
    </submittedName>
</protein>
<accession>A0A0R0GTB3</accession>
<evidence type="ECO:0000313" key="3">
    <source>
        <dbReference type="EnsemblPlants" id="KRH18261"/>
    </source>
</evidence>
<evidence type="ECO:0000256" key="1">
    <source>
        <dbReference type="SAM" id="Phobius"/>
    </source>
</evidence>
<sequence length="143" mass="16921">MHSKPSQSFHSIFFPALTMPTLWEAVHSIAIVGEFWVFGAAIFSQLNLWYAFFPSCFSPLMIYHHALIWRKKAHFVFFFFAKFLSVIMYLPICSYRCMLYILRFMCSIGVRRALFAMVYLFIYFIGTVIEIDPYTFMHFLCGL</sequence>
<keyword evidence="4" id="KW-1185">Reference proteome</keyword>
<keyword evidence="1" id="KW-1133">Transmembrane helix</keyword>
<reference evidence="3" key="2">
    <citation type="submission" date="2018-02" db="UniProtKB">
        <authorList>
            <consortium name="EnsemblPlants"/>
        </authorList>
    </citation>
    <scope>IDENTIFICATION</scope>
    <source>
        <strain evidence="3">Williams 82</strain>
    </source>
</reference>
<evidence type="ECO:0000313" key="4">
    <source>
        <dbReference type="Proteomes" id="UP000008827"/>
    </source>
</evidence>
<reference evidence="2" key="3">
    <citation type="submission" date="2018-07" db="EMBL/GenBank/DDBJ databases">
        <title>WGS assembly of Glycine max.</title>
        <authorList>
            <person name="Schmutz J."/>
            <person name="Cannon S."/>
            <person name="Schlueter J."/>
            <person name="Ma J."/>
            <person name="Mitros T."/>
            <person name="Nelson W."/>
            <person name="Hyten D."/>
            <person name="Song Q."/>
            <person name="Thelen J."/>
            <person name="Cheng J."/>
            <person name="Xu D."/>
            <person name="Hellsten U."/>
            <person name="May G."/>
            <person name="Yu Y."/>
            <person name="Sakurai T."/>
            <person name="Umezawa T."/>
            <person name="Bhattacharyya M."/>
            <person name="Sandhu D."/>
            <person name="Valliyodan B."/>
            <person name="Lindquist E."/>
            <person name="Peto M."/>
            <person name="Grant D."/>
            <person name="Shu S."/>
            <person name="Goodstein D."/>
            <person name="Barry K."/>
            <person name="Futrell-Griggs M."/>
            <person name="Abernathy B."/>
            <person name="Du J."/>
            <person name="Tian Z."/>
            <person name="Zhu L."/>
            <person name="Gill N."/>
            <person name="Joshi T."/>
            <person name="Libault M."/>
            <person name="Sethuraman A."/>
            <person name="Zhang X."/>
            <person name="Shinozaki K."/>
            <person name="Nguyen H."/>
            <person name="Wing R."/>
            <person name="Cregan P."/>
            <person name="Specht J."/>
            <person name="Grimwood J."/>
            <person name="Rokhsar D."/>
            <person name="Stacey G."/>
            <person name="Shoemaker R."/>
            <person name="Jackson S."/>
        </authorList>
    </citation>
    <scope>NUCLEOTIDE SEQUENCE</scope>
    <source>
        <tissue evidence="2">Callus</tissue>
    </source>
</reference>
<feature type="transmembrane region" description="Helical" evidence="1">
    <location>
        <begin position="48"/>
        <end position="67"/>
    </location>
</feature>
<dbReference type="InParanoid" id="A0A0R0GTB3"/>
<organism evidence="2">
    <name type="scientific">Glycine max</name>
    <name type="common">Soybean</name>
    <name type="synonym">Glycine hispida</name>
    <dbReference type="NCBI Taxonomy" id="3847"/>
    <lineage>
        <taxon>Eukaryota</taxon>
        <taxon>Viridiplantae</taxon>
        <taxon>Streptophyta</taxon>
        <taxon>Embryophyta</taxon>
        <taxon>Tracheophyta</taxon>
        <taxon>Spermatophyta</taxon>
        <taxon>Magnoliopsida</taxon>
        <taxon>eudicotyledons</taxon>
        <taxon>Gunneridae</taxon>
        <taxon>Pentapetalae</taxon>
        <taxon>rosids</taxon>
        <taxon>fabids</taxon>
        <taxon>Fabales</taxon>
        <taxon>Fabaceae</taxon>
        <taxon>Papilionoideae</taxon>
        <taxon>50 kb inversion clade</taxon>
        <taxon>NPAAA clade</taxon>
        <taxon>indigoferoid/millettioid clade</taxon>
        <taxon>Phaseoleae</taxon>
        <taxon>Glycine</taxon>
        <taxon>Glycine subgen. Soja</taxon>
    </lineage>
</organism>
<gene>
    <name evidence="2" type="ORF">GLYMA_13G047200</name>
</gene>
<dbReference type="EnsemblPlants" id="KRH18261">
    <property type="protein sequence ID" value="KRH18261"/>
    <property type="gene ID" value="GLYMA_13G047200"/>
</dbReference>
<dbReference type="AlphaFoldDB" id="A0A0R0GTB3"/>
<dbReference type="EMBL" id="CM000846">
    <property type="protein sequence ID" value="KRH18261.1"/>
    <property type="molecule type" value="Genomic_DNA"/>
</dbReference>
<evidence type="ECO:0000313" key="2">
    <source>
        <dbReference type="EMBL" id="KRH18261.1"/>
    </source>
</evidence>
<proteinExistence type="predicted"/>
<dbReference type="Proteomes" id="UP000008827">
    <property type="component" value="Chromosome 13"/>
</dbReference>
<reference evidence="2 3" key="1">
    <citation type="journal article" date="2010" name="Nature">
        <title>Genome sequence of the palaeopolyploid soybean.</title>
        <authorList>
            <person name="Schmutz J."/>
            <person name="Cannon S.B."/>
            <person name="Schlueter J."/>
            <person name="Ma J."/>
            <person name="Mitros T."/>
            <person name="Nelson W."/>
            <person name="Hyten D.L."/>
            <person name="Song Q."/>
            <person name="Thelen J.J."/>
            <person name="Cheng J."/>
            <person name="Xu D."/>
            <person name="Hellsten U."/>
            <person name="May G.D."/>
            <person name="Yu Y."/>
            <person name="Sakurai T."/>
            <person name="Umezawa T."/>
            <person name="Bhattacharyya M.K."/>
            <person name="Sandhu D."/>
            <person name="Valliyodan B."/>
            <person name="Lindquist E."/>
            <person name="Peto M."/>
            <person name="Grant D."/>
            <person name="Shu S."/>
            <person name="Goodstein D."/>
            <person name="Barry K."/>
            <person name="Futrell-Griggs M."/>
            <person name="Abernathy B."/>
            <person name="Du J."/>
            <person name="Tian Z."/>
            <person name="Zhu L."/>
            <person name="Gill N."/>
            <person name="Joshi T."/>
            <person name="Libault M."/>
            <person name="Sethuraman A."/>
            <person name="Zhang X.-C."/>
            <person name="Shinozaki K."/>
            <person name="Nguyen H.T."/>
            <person name="Wing R.A."/>
            <person name="Cregan P."/>
            <person name="Specht J."/>
            <person name="Grimwood J."/>
            <person name="Rokhsar D."/>
            <person name="Stacey G."/>
            <person name="Shoemaker R.C."/>
            <person name="Jackson S.A."/>
        </authorList>
    </citation>
    <scope>NUCLEOTIDE SEQUENCE [LARGE SCALE GENOMIC DNA]</scope>
    <source>
        <strain evidence="3">cv. Williams 82</strain>
        <tissue evidence="2">Callus</tissue>
    </source>
</reference>
<feature type="transmembrane region" description="Helical" evidence="1">
    <location>
        <begin position="12"/>
        <end position="36"/>
    </location>
</feature>
<keyword evidence="1" id="KW-0812">Transmembrane</keyword>
<feature type="transmembrane region" description="Helical" evidence="1">
    <location>
        <begin position="73"/>
        <end position="92"/>
    </location>
</feature>
<name>A0A0R0GTB3_SOYBN</name>
<keyword evidence="1" id="KW-0472">Membrane</keyword>
<feature type="transmembrane region" description="Helical" evidence="1">
    <location>
        <begin position="113"/>
        <end position="131"/>
    </location>
</feature>
<dbReference type="Gramene" id="KRH18261">
    <property type="protein sequence ID" value="KRH18261"/>
    <property type="gene ID" value="GLYMA_13G047200"/>
</dbReference>